<name>A0A514D4R5_9VIRU</name>
<proteinExistence type="predicted"/>
<feature type="non-terminal residue" evidence="1">
    <location>
        <position position="1"/>
    </location>
</feature>
<organism evidence="1">
    <name type="scientific">Leviviridae sp</name>
    <dbReference type="NCBI Taxonomy" id="2027243"/>
    <lineage>
        <taxon>Viruses</taxon>
        <taxon>Riboviria</taxon>
        <taxon>Orthornavirae</taxon>
        <taxon>Lenarviricota</taxon>
        <taxon>Leviviricetes</taxon>
        <taxon>Norzivirales</taxon>
        <taxon>Fiersviridae</taxon>
    </lineage>
</organism>
<evidence type="ECO:0000313" key="1">
    <source>
        <dbReference type="EMBL" id="QDH88599.1"/>
    </source>
</evidence>
<dbReference type="EMBL" id="MN034209">
    <property type="protein sequence ID" value="QDH88599.1"/>
    <property type="molecule type" value="Genomic_RNA"/>
</dbReference>
<protein>
    <recommendedName>
        <fullName evidence="2">Maturation</fullName>
    </recommendedName>
</protein>
<evidence type="ECO:0008006" key="2">
    <source>
        <dbReference type="Google" id="ProtNLM"/>
    </source>
</evidence>
<gene>
    <name evidence="1" type="ORF">H1Rhizo25951_000001</name>
</gene>
<reference evidence="1" key="1">
    <citation type="submission" date="2019-05" db="EMBL/GenBank/DDBJ databases">
        <title>Metatranscriptomic reconstruction reveals RNA viruses with the potential to shape carbon cycling in soil.</title>
        <authorList>
            <person name="Starr E.P."/>
            <person name="Nuccio E."/>
            <person name="Pett-Ridge J."/>
            <person name="Banfield J.F."/>
            <person name="Firestone M.K."/>
        </authorList>
    </citation>
    <scope>NUCLEOTIDE SEQUENCE</scope>
    <source>
        <strain evidence="1">H1_Rhizo_25_scaffold_951</strain>
    </source>
</reference>
<sequence length="407" mass="44799">PLSRGLELALVNSSPSGVESTLMASRYRQQAKPVSGRYHTFSGGVQVSTSNYSSFIKNKECWDEIGNRNDAHNLAINDLDCYGFTGITGTSTSGNNAGSFFEAECFGNLATIGASHLPISLPSVGAETTKLLARTNPSRTYLSLPTLIQDLIDIPKMLDDWAKLLTDRAKGGTKLDIKALANQHLAFSFGWLPLVKDIKDVMELQGAILKRKEELQRLYNLGGLKRRLKLGRYSASKDTNGLIVTSYPGGIVQGNLRQTTFVERWGTVRWLPSGILKVHPGERELYLQAQRLMSGLSVESMAQGIWDVIPWTWVIDWFADIGEFSQINSNTVKAFSYRPCIMTKTTTYSTFVPTFRSPGISGGFGTISYTTKERSHDAIPTPATAVLPHLDARRLSILGSLSVQKLK</sequence>
<accession>A0A514D4R5</accession>